<feature type="compositionally biased region" description="Basic and acidic residues" evidence="4">
    <location>
        <begin position="137"/>
        <end position="147"/>
    </location>
</feature>
<feature type="non-terminal residue" evidence="5">
    <location>
        <position position="1"/>
    </location>
</feature>
<dbReference type="GO" id="GO:0005840">
    <property type="term" value="C:ribosome"/>
    <property type="evidence" value="ECO:0007669"/>
    <property type="project" value="UniProtKB-KW"/>
</dbReference>
<comment type="similarity">
    <text evidence="1">Belongs to the universal ribosomal protein uS17 family.</text>
</comment>
<feature type="compositionally biased region" description="Basic and acidic residues" evidence="4">
    <location>
        <begin position="163"/>
        <end position="174"/>
    </location>
</feature>
<reference evidence="5" key="1">
    <citation type="journal article" date="2020" name="Stud. Mycol.">
        <title>101 Dothideomycetes genomes: a test case for predicting lifestyles and emergence of pathogens.</title>
        <authorList>
            <person name="Haridas S."/>
            <person name="Albert R."/>
            <person name="Binder M."/>
            <person name="Bloem J."/>
            <person name="Labutti K."/>
            <person name="Salamov A."/>
            <person name="Andreopoulos B."/>
            <person name="Baker S."/>
            <person name="Barry K."/>
            <person name="Bills G."/>
            <person name="Bluhm B."/>
            <person name="Cannon C."/>
            <person name="Castanera R."/>
            <person name="Culley D."/>
            <person name="Daum C."/>
            <person name="Ezra D."/>
            <person name="Gonzalez J."/>
            <person name="Henrissat B."/>
            <person name="Kuo A."/>
            <person name="Liang C."/>
            <person name="Lipzen A."/>
            <person name="Lutzoni F."/>
            <person name="Magnuson J."/>
            <person name="Mondo S."/>
            <person name="Nolan M."/>
            <person name="Ohm R."/>
            <person name="Pangilinan J."/>
            <person name="Park H.-J."/>
            <person name="Ramirez L."/>
            <person name="Alfaro M."/>
            <person name="Sun H."/>
            <person name="Tritt A."/>
            <person name="Yoshinaga Y."/>
            <person name="Zwiers L.-H."/>
            <person name="Turgeon B."/>
            <person name="Goodwin S."/>
            <person name="Spatafora J."/>
            <person name="Crous P."/>
            <person name="Grigoriev I."/>
        </authorList>
    </citation>
    <scope>NUCLEOTIDE SEQUENCE</scope>
    <source>
        <strain evidence="5">CBS 123094</strain>
    </source>
</reference>
<organism evidence="5 6">
    <name type="scientific">Amniculicola lignicola CBS 123094</name>
    <dbReference type="NCBI Taxonomy" id="1392246"/>
    <lineage>
        <taxon>Eukaryota</taxon>
        <taxon>Fungi</taxon>
        <taxon>Dikarya</taxon>
        <taxon>Ascomycota</taxon>
        <taxon>Pezizomycotina</taxon>
        <taxon>Dothideomycetes</taxon>
        <taxon>Pleosporomycetidae</taxon>
        <taxon>Pleosporales</taxon>
        <taxon>Amniculicolaceae</taxon>
        <taxon>Amniculicola</taxon>
    </lineage>
</organism>
<protein>
    <recommendedName>
        <fullName evidence="7">Nucleic acid-binding protein</fullName>
    </recommendedName>
</protein>
<dbReference type="Proteomes" id="UP000799779">
    <property type="component" value="Unassembled WGS sequence"/>
</dbReference>
<evidence type="ECO:0000256" key="2">
    <source>
        <dbReference type="ARBA" id="ARBA00022980"/>
    </source>
</evidence>
<feature type="compositionally biased region" description="Basic and acidic residues" evidence="4">
    <location>
        <begin position="189"/>
        <end position="214"/>
    </location>
</feature>
<dbReference type="AlphaFoldDB" id="A0A6A5WIA0"/>
<feature type="non-terminal residue" evidence="5">
    <location>
        <position position="214"/>
    </location>
</feature>
<dbReference type="InterPro" id="IPR000266">
    <property type="entry name" value="Ribosomal_uS17"/>
</dbReference>
<keyword evidence="6" id="KW-1185">Reference proteome</keyword>
<evidence type="ECO:0000313" key="6">
    <source>
        <dbReference type="Proteomes" id="UP000799779"/>
    </source>
</evidence>
<evidence type="ECO:0000256" key="3">
    <source>
        <dbReference type="ARBA" id="ARBA00023274"/>
    </source>
</evidence>
<gene>
    <name evidence="5" type="ORF">P154DRAFT_392549</name>
</gene>
<keyword evidence="2" id="KW-0689">Ribosomal protein</keyword>
<dbReference type="Pfam" id="PF00366">
    <property type="entry name" value="Ribosomal_S17"/>
    <property type="match status" value="1"/>
</dbReference>
<dbReference type="OrthoDB" id="274752at2759"/>
<dbReference type="SUPFAM" id="SSF50249">
    <property type="entry name" value="Nucleic acid-binding proteins"/>
    <property type="match status" value="1"/>
</dbReference>
<evidence type="ECO:0008006" key="7">
    <source>
        <dbReference type="Google" id="ProtNLM"/>
    </source>
</evidence>
<evidence type="ECO:0000256" key="1">
    <source>
        <dbReference type="ARBA" id="ARBA00010254"/>
    </source>
</evidence>
<proteinExistence type="inferred from homology"/>
<evidence type="ECO:0000256" key="4">
    <source>
        <dbReference type="SAM" id="MobiDB-lite"/>
    </source>
</evidence>
<evidence type="ECO:0000313" key="5">
    <source>
        <dbReference type="EMBL" id="KAF2001402.1"/>
    </source>
</evidence>
<feature type="region of interest" description="Disordered" evidence="4">
    <location>
        <begin position="130"/>
        <end position="214"/>
    </location>
</feature>
<dbReference type="EMBL" id="ML977583">
    <property type="protein sequence ID" value="KAF2001402.1"/>
    <property type="molecule type" value="Genomic_DNA"/>
</dbReference>
<dbReference type="Gene3D" id="2.40.50.140">
    <property type="entry name" value="Nucleic acid-binding proteins"/>
    <property type="match status" value="1"/>
</dbReference>
<dbReference type="GO" id="GO:1990904">
    <property type="term" value="C:ribonucleoprotein complex"/>
    <property type="evidence" value="ECO:0007669"/>
    <property type="project" value="UniProtKB-KW"/>
</dbReference>
<name>A0A6A5WIA0_9PLEO</name>
<accession>A0A6A5WIA0</accession>
<sequence>LASAATTAVKSSIPIVRQGISSTKYGVVVSAGKMDKAVKVRIAGMEWNKQIRKAFPSPTHHLVSDPSNSLRIGDFVRIASGHRVSPSIRHIVTAIVSPFGAPVNERPPIPSPSAHLDSQIQARLLKDVRSAARGRKASKDRIKEARKQGIRIPSMEEAMANTRRMEREEAERTGAKKTGSQLLEGALSGRERRRLEREKTQGEREAEKGGKEEK</sequence>
<keyword evidence="3" id="KW-0687">Ribonucleoprotein</keyword>
<dbReference type="GO" id="GO:0006412">
    <property type="term" value="P:translation"/>
    <property type="evidence" value="ECO:0007669"/>
    <property type="project" value="InterPro"/>
</dbReference>
<dbReference type="InterPro" id="IPR012340">
    <property type="entry name" value="NA-bd_OB-fold"/>
</dbReference>
<dbReference type="GO" id="GO:0003735">
    <property type="term" value="F:structural constituent of ribosome"/>
    <property type="evidence" value="ECO:0007669"/>
    <property type="project" value="InterPro"/>
</dbReference>